<dbReference type="InterPro" id="IPR036188">
    <property type="entry name" value="FAD/NAD-bd_sf"/>
</dbReference>
<sequence>MSGVPSTEVDIVIAGGGTSGLVIASRLAEADPSLSILVLEAGPPTHEDLAHVQPARYLSHLLPGSKTVRFYEGRKTEELGGRGVVVPCGQCLGGGSSVNFTVYARPAASDFDDWENTYGNVGWGSKDLIPLLRKSETYQAEGSAETHGYSGPLKVSYGGLFTNVGQQFLEVAARYDTKRSLIDDPNGLFKCNAYGRWQKYISAENGRRSDVPHHYIYNRDFPRLEIRTGYLVKRVVFEGNRAVGVEYSSNARFRPEEPQGLLVARARKLVLVTAGTFGSPALLERSGIGSAALLRKLRVEPLVDLPGVGENYQDHQVVFCPYLARDEAETLDGIVRSDSDELEKWDAQWMKDGSGLMAHNGIDAGGKLRPSADELKVIGPQFRRRWESYFRDAPDKPVIWFGAVSEYVGDPSTVPKRKYLTIGYYVQYPASIGYVHITSADDVSAAPDFDPGFLQREEDLVLLRWGYKCSREFARRMSLYCGEYLPSHPKFAEGSQARCSSEGTPVAIDAPALQYNAEDDKAIDDYSRRMVQTSWHSLGTCAMKPCEQGGVVDSCLNVYGVTGLKVADMSIAPSNVCANTYSTALVIGEKAATIIMQELGIGIADVRACRASL</sequence>
<feature type="binding site" evidence="3">
    <location>
        <begin position="99"/>
        <end position="102"/>
    </location>
    <ligand>
        <name>FAD</name>
        <dbReference type="ChEBI" id="CHEBI:57692"/>
    </ligand>
</feature>
<feature type="binding site" evidence="3">
    <location>
        <begin position="535"/>
        <end position="536"/>
    </location>
    <ligand>
        <name>FAD</name>
        <dbReference type="ChEBI" id="CHEBI:57692"/>
    </ligand>
</feature>
<name>A0A165PDL8_9APHY</name>
<dbReference type="Pfam" id="PF00732">
    <property type="entry name" value="GMC_oxred_N"/>
    <property type="match status" value="1"/>
</dbReference>
<proteinExistence type="inferred from homology"/>
<evidence type="ECO:0000256" key="1">
    <source>
        <dbReference type="ARBA" id="ARBA00001974"/>
    </source>
</evidence>
<keyword evidence="3" id="KW-0274">FAD</keyword>
<dbReference type="Pfam" id="PF05199">
    <property type="entry name" value="GMC_oxred_C"/>
    <property type="match status" value="1"/>
</dbReference>
<comment type="similarity">
    <text evidence="2">Belongs to the GMC oxidoreductase family.</text>
</comment>
<dbReference type="PIRSF" id="PIRSF000137">
    <property type="entry name" value="Alcohol_oxidase"/>
    <property type="match status" value="1"/>
</dbReference>
<dbReference type="Proteomes" id="UP000076727">
    <property type="component" value="Unassembled WGS sequence"/>
</dbReference>
<evidence type="ECO:0000313" key="5">
    <source>
        <dbReference type="EMBL" id="KZT68076.1"/>
    </source>
</evidence>
<dbReference type="PANTHER" id="PTHR11552">
    <property type="entry name" value="GLUCOSE-METHANOL-CHOLINE GMC OXIDOREDUCTASE"/>
    <property type="match status" value="1"/>
</dbReference>
<evidence type="ECO:0000256" key="2">
    <source>
        <dbReference type="ARBA" id="ARBA00010790"/>
    </source>
</evidence>
<feature type="domain" description="Glucose-methanol-choline oxidoreductase N-terminal" evidence="4">
    <location>
        <begin position="275"/>
        <end position="289"/>
    </location>
</feature>
<dbReference type="SUPFAM" id="SSF54373">
    <property type="entry name" value="FAD-linked reductases, C-terminal domain"/>
    <property type="match status" value="1"/>
</dbReference>
<dbReference type="PANTHER" id="PTHR11552:SF78">
    <property type="entry name" value="GLUCOSE-METHANOL-CHOLINE OXIDOREDUCTASE N-TERMINAL DOMAIN-CONTAINING PROTEIN"/>
    <property type="match status" value="1"/>
</dbReference>
<organism evidence="5 6">
    <name type="scientific">Daedalea quercina L-15889</name>
    <dbReference type="NCBI Taxonomy" id="1314783"/>
    <lineage>
        <taxon>Eukaryota</taxon>
        <taxon>Fungi</taxon>
        <taxon>Dikarya</taxon>
        <taxon>Basidiomycota</taxon>
        <taxon>Agaricomycotina</taxon>
        <taxon>Agaricomycetes</taxon>
        <taxon>Polyporales</taxon>
        <taxon>Fomitopsis</taxon>
    </lineage>
</organism>
<dbReference type="PROSITE" id="PS00624">
    <property type="entry name" value="GMC_OXRED_2"/>
    <property type="match status" value="1"/>
</dbReference>
<feature type="binding site" evidence="3">
    <location>
        <begin position="18"/>
        <end position="19"/>
    </location>
    <ligand>
        <name>FAD</name>
        <dbReference type="ChEBI" id="CHEBI:57692"/>
    </ligand>
</feature>
<comment type="cofactor">
    <cofactor evidence="1 3">
        <name>FAD</name>
        <dbReference type="ChEBI" id="CHEBI:57692"/>
    </cofactor>
</comment>
<keyword evidence="6" id="KW-1185">Reference proteome</keyword>
<evidence type="ECO:0000259" key="4">
    <source>
        <dbReference type="PROSITE" id="PS00624"/>
    </source>
</evidence>
<keyword evidence="3" id="KW-0285">Flavoprotein</keyword>
<dbReference type="OrthoDB" id="269227at2759"/>
<dbReference type="InterPro" id="IPR007867">
    <property type="entry name" value="GMC_OxRtase_C"/>
</dbReference>
<accession>A0A165PDL8</accession>
<evidence type="ECO:0000313" key="6">
    <source>
        <dbReference type="Proteomes" id="UP000076727"/>
    </source>
</evidence>
<gene>
    <name evidence="5" type="ORF">DAEQUDRAFT_728349</name>
</gene>
<dbReference type="GO" id="GO:0016614">
    <property type="term" value="F:oxidoreductase activity, acting on CH-OH group of donors"/>
    <property type="evidence" value="ECO:0007669"/>
    <property type="project" value="InterPro"/>
</dbReference>
<dbReference type="Gene3D" id="3.50.50.60">
    <property type="entry name" value="FAD/NAD(P)-binding domain"/>
    <property type="match status" value="1"/>
</dbReference>
<feature type="binding site" evidence="3">
    <location>
        <position position="232"/>
    </location>
    <ligand>
        <name>FAD</name>
        <dbReference type="ChEBI" id="CHEBI:57692"/>
    </ligand>
</feature>
<evidence type="ECO:0000256" key="3">
    <source>
        <dbReference type="PIRSR" id="PIRSR000137-2"/>
    </source>
</evidence>
<dbReference type="GO" id="GO:0050660">
    <property type="term" value="F:flavin adenine dinucleotide binding"/>
    <property type="evidence" value="ECO:0007669"/>
    <property type="project" value="InterPro"/>
</dbReference>
<dbReference type="Gene3D" id="3.30.560.10">
    <property type="entry name" value="Glucose Oxidase, domain 3"/>
    <property type="match status" value="1"/>
</dbReference>
<reference evidence="5 6" key="1">
    <citation type="journal article" date="2016" name="Mol. Biol. Evol.">
        <title>Comparative Genomics of Early-Diverging Mushroom-Forming Fungi Provides Insights into the Origins of Lignocellulose Decay Capabilities.</title>
        <authorList>
            <person name="Nagy L.G."/>
            <person name="Riley R."/>
            <person name="Tritt A."/>
            <person name="Adam C."/>
            <person name="Daum C."/>
            <person name="Floudas D."/>
            <person name="Sun H."/>
            <person name="Yadav J.S."/>
            <person name="Pangilinan J."/>
            <person name="Larsson K.H."/>
            <person name="Matsuura K."/>
            <person name="Barry K."/>
            <person name="Labutti K."/>
            <person name="Kuo R."/>
            <person name="Ohm R.A."/>
            <person name="Bhattacharya S.S."/>
            <person name="Shirouzu T."/>
            <person name="Yoshinaga Y."/>
            <person name="Martin F.M."/>
            <person name="Grigoriev I.V."/>
            <person name="Hibbett D.S."/>
        </authorList>
    </citation>
    <scope>NUCLEOTIDE SEQUENCE [LARGE SCALE GENOMIC DNA]</scope>
    <source>
        <strain evidence="5 6">L-15889</strain>
    </source>
</reference>
<dbReference type="AlphaFoldDB" id="A0A165PDL8"/>
<dbReference type="STRING" id="1314783.A0A165PDL8"/>
<dbReference type="EMBL" id="KV429070">
    <property type="protein sequence ID" value="KZT68076.1"/>
    <property type="molecule type" value="Genomic_DNA"/>
</dbReference>
<dbReference type="InterPro" id="IPR000172">
    <property type="entry name" value="GMC_OxRdtase_N"/>
</dbReference>
<protein>
    <submittedName>
        <fullName evidence="5">GMC oxidoreductase</fullName>
    </submittedName>
</protein>
<dbReference type="InterPro" id="IPR012132">
    <property type="entry name" value="GMC_OxRdtase"/>
</dbReference>
<dbReference type="SUPFAM" id="SSF51905">
    <property type="entry name" value="FAD/NAD(P)-binding domain"/>
    <property type="match status" value="1"/>
</dbReference>